<dbReference type="VEuPathDB" id="ToxoDB:CSUI_010580"/>
<accession>A0A2C6KEQ6</accession>
<dbReference type="RefSeq" id="XP_067917341.1">
    <property type="nucleotide sequence ID" value="XM_068070683.1"/>
</dbReference>
<evidence type="ECO:0000313" key="2">
    <source>
        <dbReference type="EMBL" id="PHJ15609.1"/>
    </source>
</evidence>
<comment type="caution">
    <text evidence="2">The sequence shown here is derived from an EMBL/GenBank/DDBJ whole genome shotgun (WGS) entry which is preliminary data.</text>
</comment>
<proteinExistence type="predicted"/>
<gene>
    <name evidence="2" type="ORF">CSUI_010580</name>
</gene>
<dbReference type="Proteomes" id="UP000221165">
    <property type="component" value="Unassembled WGS sequence"/>
</dbReference>
<reference evidence="2 3" key="1">
    <citation type="journal article" date="2017" name="Int. J. Parasitol.">
        <title>The genome of the protozoan parasite Cystoisospora suis and a reverse vaccinology approach to identify vaccine candidates.</title>
        <authorList>
            <person name="Palmieri N."/>
            <person name="Shrestha A."/>
            <person name="Ruttkowski B."/>
            <person name="Beck T."/>
            <person name="Vogl C."/>
            <person name="Tomley F."/>
            <person name="Blake D.P."/>
            <person name="Joachim A."/>
        </authorList>
    </citation>
    <scope>NUCLEOTIDE SEQUENCE [LARGE SCALE GENOMIC DNA]</scope>
    <source>
        <strain evidence="2 3">Wien I</strain>
    </source>
</reference>
<name>A0A2C6KEQ6_9APIC</name>
<evidence type="ECO:0000256" key="1">
    <source>
        <dbReference type="SAM" id="MobiDB-lite"/>
    </source>
</evidence>
<dbReference type="EMBL" id="MIGC01007776">
    <property type="protein sequence ID" value="PHJ15609.1"/>
    <property type="molecule type" value="Genomic_DNA"/>
</dbReference>
<protein>
    <submittedName>
        <fullName evidence="2">Uncharacterized protein</fullName>
    </submittedName>
</protein>
<feature type="region of interest" description="Disordered" evidence="1">
    <location>
        <begin position="1"/>
        <end position="38"/>
    </location>
</feature>
<dbReference type="GeneID" id="94433894"/>
<keyword evidence="3" id="KW-1185">Reference proteome</keyword>
<sequence length="264" mass="29157">VRQEEPTAEVGQEELAPGAPAPPDPAEEDLVSRLEPEAPVLTPAGFEERIHALYPEGVEDLVSSVRSILETRTDDGHEPASMEAYLQATLETNDPVEKAFRVSRLVMILEASKLRDVYAEVLSSRRILKEGLEAGREVSSPRRLISLWNTELSEIEETMAEARKLALTAYSLINPEESHNVKMYMKAESFSLELRQDAVNDMVLETSEVHSGNTPPLANRQSVLLDIRGADADTMDYATQVVDDLVLVKMPLSLSPVVLPLPSE</sequence>
<evidence type="ECO:0000313" key="3">
    <source>
        <dbReference type="Proteomes" id="UP000221165"/>
    </source>
</evidence>
<dbReference type="AlphaFoldDB" id="A0A2C6KEQ6"/>
<feature type="non-terminal residue" evidence="2">
    <location>
        <position position="1"/>
    </location>
</feature>
<organism evidence="2 3">
    <name type="scientific">Cystoisospora suis</name>
    <dbReference type="NCBI Taxonomy" id="483139"/>
    <lineage>
        <taxon>Eukaryota</taxon>
        <taxon>Sar</taxon>
        <taxon>Alveolata</taxon>
        <taxon>Apicomplexa</taxon>
        <taxon>Conoidasida</taxon>
        <taxon>Coccidia</taxon>
        <taxon>Eucoccidiorida</taxon>
        <taxon>Eimeriorina</taxon>
        <taxon>Sarcocystidae</taxon>
        <taxon>Cystoisospora</taxon>
    </lineage>
</organism>